<dbReference type="Proteomes" id="UP001444661">
    <property type="component" value="Unassembled WGS sequence"/>
</dbReference>
<gene>
    <name evidence="2" type="ORF">PG993_005542</name>
</gene>
<feature type="compositionally biased region" description="Pro residues" evidence="1">
    <location>
        <begin position="247"/>
        <end position="258"/>
    </location>
</feature>
<proteinExistence type="predicted"/>
<protein>
    <submittedName>
        <fullName evidence="2">Uncharacterized protein</fullName>
    </submittedName>
</protein>
<dbReference type="EMBL" id="JAQQWK010000003">
    <property type="protein sequence ID" value="KAK8045518.1"/>
    <property type="molecule type" value="Genomic_DNA"/>
</dbReference>
<feature type="compositionally biased region" description="Acidic residues" evidence="1">
    <location>
        <begin position="219"/>
        <end position="230"/>
    </location>
</feature>
<reference evidence="2 3" key="1">
    <citation type="submission" date="2023-01" db="EMBL/GenBank/DDBJ databases">
        <title>Analysis of 21 Apiospora genomes using comparative genomics revels a genus with tremendous synthesis potential of carbohydrate active enzymes and secondary metabolites.</title>
        <authorList>
            <person name="Sorensen T."/>
        </authorList>
    </citation>
    <scope>NUCLEOTIDE SEQUENCE [LARGE SCALE GENOMIC DNA]</scope>
    <source>
        <strain evidence="2 3">CBS 33761</strain>
    </source>
</reference>
<evidence type="ECO:0000313" key="3">
    <source>
        <dbReference type="Proteomes" id="UP001444661"/>
    </source>
</evidence>
<evidence type="ECO:0000256" key="1">
    <source>
        <dbReference type="SAM" id="MobiDB-lite"/>
    </source>
</evidence>
<accession>A0ABR1TFW7</accession>
<organism evidence="2 3">
    <name type="scientific">Apiospora rasikravindrae</name>
    <dbReference type="NCBI Taxonomy" id="990691"/>
    <lineage>
        <taxon>Eukaryota</taxon>
        <taxon>Fungi</taxon>
        <taxon>Dikarya</taxon>
        <taxon>Ascomycota</taxon>
        <taxon>Pezizomycotina</taxon>
        <taxon>Sordariomycetes</taxon>
        <taxon>Xylariomycetidae</taxon>
        <taxon>Amphisphaeriales</taxon>
        <taxon>Apiosporaceae</taxon>
        <taxon>Apiospora</taxon>
    </lineage>
</organism>
<name>A0ABR1TFW7_9PEZI</name>
<feature type="region of interest" description="Disordered" evidence="1">
    <location>
        <begin position="208"/>
        <end position="258"/>
    </location>
</feature>
<keyword evidence="3" id="KW-1185">Reference proteome</keyword>
<sequence>MLPKAEDKNNTHYFLDLSADEDERLKLGQLVILDHMEKAVWAPLDLSVPDLRILDSATVLEDWFKELGMVNIGCLIFDVPLGANNPNEEMKAKSTRCFFLATKRMAQAAQCKGDERVLAHQLLSEYEHLGHYAPERNDSTLPLLLALADDDGVSPAAACGAMATTPNQGVYYLCLPPTHCGNGFDLRTRRQMQHGLGHAESGLTVQAPPLGQQQQQQQQEDEEEETEEEEQTPRTSQFHESSSSVPLPLPPPHDNLIH</sequence>
<comment type="caution">
    <text evidence="2">The sequence shown here is derived from an EMBL/GenBank/DDBJ whole genome shotgun (WGS) entry which is preliminary data.</text>
</comment>
<evidence type="ECO:0000313" key="2">
    <source>
        <dbReference type="EMBL" id="KAK8045518.1"/>
    </source>
</evidence>